<evidence type="ECO:0000313" key="4">
    <source>
        <dbReference type="Proteomes" id="UP001165565"/>
    </source>
</evidence>
<keyword evidence="4" id="KW-1185">Reference proteome</keyword>
<dbReference type="InterPro" id="IPR007372">
    <property type="entry name" value="Lipid/polyisoprenoid-bd_YceI"/>
</dbReference>
<evidence type="ECO:0000256" key="1">
    <source>
        <dbReference type="SAM" id="SignalP"/>
    </source>
</evidence>
<sequence>MRFAYLAAFALASTAVVAQMPKAPPGSADPAAVVAGSYTVDPHHTLIEWTVNHLGFTPYFGLFGETSGTLTIDPAKPDAAKVDVTIPVSKVLTTSPDLTAHLLRAPKDGAKADFFGANPPDAHFVSTKVTAKGQTAQIDGNLTLNGVTKPVTLEAKFFGAGKMMGKDNIGFTAKTTIRRSEFGVGFGVPLVSDEVKLKISAAFVK</sequence>
<dbReference type="RefSeq" id="WP_179511441.1">
    <property type="nucleotide sequence ID" value="NZ_JANFAU010000002.1"/>
</dbReference>
<feature type="domain" description="Lipid/polyisoprenoid-binding YceI-like" evidence="2">
    <location>
        <begin position="37"/>
        <end position="204"/>
    </location>
</feature>
<keyword evidence="1" id="KW-0732">Signal</keyword>
<organism evidence="3 4">
    <name type="scientific">Sphingomonas lycopersici</name>
    <dbReference type="NCBI Taxonomy" id="2951807"/>
    <lineage>
        <taxon>Bacteria</taxon>
        <taxon>Pseudomonadati</taxon>
        <taxon>Pseudomonadota</taxon>
        <taxon>Alphaproteobacteria</taxon>
        <taxon>Sphingomonadales</taxon>
        <taxon>Sphingomonadaceae</taxon>
        <taxon>Sphingomonas</taxon>
    </lineage>
</organism>
<dbReference type="PANTHER" id="PTHR34406">
    <property type="entry name" value="PROTEIN YCEI"/>
    <property type="match status" value="1"/>
</dbReference>
<comment type="caution">
    <text evidence="3">The sequence shown here is derived from an EMBL/GenBank/DDBJ whole genome shotgun (WGS) entry which is preliminary data.</text>
</comment>
<name>A0AA41Z9R9_9SPHN</name>
<dbReference type="Pfam" id="PF04264">
    <property type="entry name" value="YceI"/>
    <property type="match status" value="1"/>
</dbReference>
<protein>
    <submittedName>
        <fullName evidence="3">YceI family protein</fullName>
    </submittedName>
</protein>
<dbReference type="SMART" id="SM00867">
    <property type="entry name" value="YceI"/>
    <property type="match status" value="1"/>
</dbReference>
<dbReference type="Gene3D" id="2.40.128.110">
    <property type="entry name" value="Lipid/polyisoprenoid-binding, YceI-like"/>
    <property type="match status" value="1"/>
</dbReference>
<reference evidence="3" key="1">
    <citation type="submission" date="2022-06" db="EMBL/GenBank/DDBJ databases">
        <title>Sphingomonas sp. nov. isolated from rhizosphere soil of tomato.</title>
        <authorList>
            <person name="Dong H."/>
            <person name="Gao R."/>
        </authorList>
    </citation>
    <scope>NUCLEOTIDE SEQUENCE</scope>
    <source>
        <strain evidence="3">MMSM24</strain>
    </source>
</reference>
<evidence type="ECO:0000313" key="3">
    <source>
        <dbReference type="EMBL" id="MCW6535604.1"/>
    </source>
</evidence>
<dbReference type="Proteomes" id="UP001165565">
    <property type="component" value="Unassembled WGS sequence"/>
</dbReference>
<dbReference type="InterPro" id="IPR036761">
    <property type="entry name" value="TTHA0802/YceI-like_sf"/>
</dbReference>
<proteinExistence type="predicted"/>
<dbReference type="AlphaFoldDB" id="A0AA41Z9R9"/>
<dbReference type="SUPFAM" id="SSF101874">
    <property type="entry name" value="YceI-like"/>
    <property type="match status" value="1"/>
</dbReference>
<accession>A0AA41Z9R9</accession>
<gene>
    <name evidence="3" type="ORF">NEE01_12530</name>
</gene>
<dbReference type="EMBL" id="JANFAV010000008">
    <property type="protein sequence ID" value="MCW6535604.1"/>
    <property type="molecule type" value="Genomic_DNA"/>
</dbReference>
<evidence type="ECO:0000259" key="2">
    <source>
        <dbReference type="SMART" id="SM00867"/>
    </source>
</evidence>
<feature type="signal peptide" evidence="1">
    <location>
        <begin position="1"/>
        <end position="18"/>
    </location>
</feature>
<dbReference type="PANTHER" id="PTHR34406:SF1">
    <property type="entry name" value="PROTEIN YCEI"/>
    <property type="match status" value="1"/>
</dbReference>
<feature type="chain" id="PRO_5041326031" evidence="1">
    <location>
        <begin position="19"/>
        <end position="205"/>
    </location>
</feature>